<evidence type="ECO:0000256" key="1">
    <source>
        <dbReference type="SAM" id="SignalP"/>
    </source>
</evidence>
<dbReference type="Proteomes" id="UP001589718">
    <property type="component" value="Unassembled WGS sequence"/>
</dbReference>
<organism evidence="2 3">
    <name type="scientific">Streptomyces cremeus</name>
    <dbReference type="NCBI Taxonomy" id="66881"/>
    <lineage>
        <taxon>Bacteria</taxon>
        <taxon>Bacillati</taxon>
        <taxon>Actinomycetota</taxon>
        <taxon>Actinomycetes</taxon>
        <taxon>Kitasatosporales</taxon>
        <taxon>Streptomycetaceae</taxon>
        <taxon>Streptomyces</taxon>
    </lineage>
</organism>
<evidence type="ECO:0000313" key="2">
    <source>
        <dbReference type="EMBL" id="MFB9524847.1"/>
    </source>
</evidence>
<proteinExistence type="predicted"/>
<feature type="signal peptide" evidence="1">
    <location>
        <begin position="1"/>
        <end position="18"/>
    </location>
</feature>
<dbReference type="RefSeq" id="WP_345219892.1">
    <property type="nucleotide sequence ID" value="NZ_BAAAXE010000003.1"/>
</dbReference>
<evidence type="ECO:0008006" key="4">
    <source>
        <dbReference type="Google" id="ProtNLM"/>
    </source>
</evidence>
<comment type="caution">
    <text evidence="2">The sequence shown here is derived from an EMBL/GenBank/DDBJ whole genome shotgun (WGS) entry which is preliminary data.</text>
</comment>
<keyword evidence="3" id="KW-1185">Reference proteome</keyword>
<name>A0ABV5PNR7_STRCM</name>
<dbReference type="EMBL" id="JBHMCR010000026">
    <property type="protein sequence ID" value="MFB9524847.1"/>
    <property type="molecule type" value="Genomic_DNA"/>
</dbReference>
<keyword evidence="1" id="KW-0732">Signal</keyword>
<evidence type="ECO:0000313" key="3">
    <source>
        <dbReference type="Proteomes" id="UP001589718"/>
    </source>
</evidence>
<accession>A0ABV5PNR7</accession>
<reference evidence="2 3" key="1">
    <citation type="submission" date="2024-09" db="EMBL/GenBank/DDBJ databases">
        <authorList>
            <person name="Sun Q."/>
            <person name="Mori K."/>
        </authorList>
    </citation>
    <scope>NUCLEOTIDE SEQUENCE [LARGE SCALE GENOMIC DNA]</scope>
    <source>
        <strain evidence="2 3">JCM 4362</strain>
    </source>
</reference>
<sequence length="105" mass="10302">MKYTKAASVLAVSMVAVAAGSSAATAQSGGMPTSPSMSLNSGVAQLVEAYNTHTKPLNGPLPVVDEAKSAAKTVTDVKDANPMELIEGAVAGQGASSMLGGLPLG</sequence>
<feature type="chain" id="PRO_5047144747" description="Secreted protein" evidence="1">
    <location>
        <begin position="19"/>
        <end position="105"/>
    </location>
</feature>
<protein>
    <recommendedName>
        <fullName evidence="4">Secreted protein</fullName>
    </recommendedName>
</protein>
<gene>
    <name evidence="2" type="ORF">ACFFTU_33430</name>
</gene>